<dbReference type="InterPro" id="IPR036514">
    <property type="entry name" value="SGNH_hydro_sf"/>
</dbReference>
<dbReference type="Gene3D" id="3.40.50.1110">
    <property type="entry name" value="SGNH hydrolase"/>
    <property type="match status" value="1"/>
</dbReference>
<evidence type="ECO:0008006" key="3">
    <source>
        <dbReference type="Google" id="ProtNLM"/>
    </source>
</evidence>
<gene>
    <name evidence="1" type="ORF">GAK30_01574</name>
</gene>
<evidence type="ECO:0000313" key="1">
    <source>
        <dbReference type="EMBL" id="KAF1021885.1"/>
    </source>
</evidence>
<organism evidence="1 2">
    <name type="scientific">Paracidovorax wautersii</name>
    <dbReference type="NCBI Taxonomy" id="1177982"/>
    <lineage>
        <taxon>Bacteria</taxon>
        <taxon>Pseudomonadati</taxon>
        <taxon>Pseudomonadota</taxon>
        <taxon>Betaproteobacteria</taxon>
        <taxon>Burkholderiales</taxon>
        <taxon>Comamonadaceae</taxon>
        <taxon>Paracidovorax</taxon>
    </lineage>
</organism>
<proteinExistence type="predicted"/>
<dbReference type="Proteomes" id="UP000461670">
    <property type="component" value="Unassembled WGS sequence"/>
</dbReference>
<evidence type="ECO:0000313" key="2">
    <source>
        <dbReference type="Proteomes" id="UP000461670"/>
    </source>
</evidence>
<accession>A0A7V8FPS2</accession>
<dbReference type="GO" id="GO:0016788">
    <property type="term" value="F:hydrolase activity, acting on ester bonds"/>
    <property type="evidence" value="ECO:0007669"/>
    <property type="project" value="UniProtKB-ARBA"/>
</dbReference>
<dbReference type="SUPFAM" id="SSF52266">
    <property type="entry name" value="SGNH hydrolase"/>
    <property type="match status" value="1"/>
</dbReference>
<sequence>MKTAVELDRWIDGRQVEQLQAALPTIDSVEDIAFGVVDKDGRRTWLESDKAGRPTERATDLIATAVDIKGRAATAVQDAGLAPGPPAAESLAFAVVDAENRRTWLEAGKDGRPTARAASLIAEAVDIDGAAAAAVDTAGLGNGDGEASGLAFAVCDKDGRRTWLEAGLDGKPTLRAASLLGSMLNLPSEVPAQYRSTYAATAVKIACGPDIICWGDSMTAGAGGNGTTYPNVLQSLLAAAGSSATVRNAGVGGESSVTITARSGANPFILLPTTGEIPASGGVTVSLEAINGYAPAPLFQGTGTPGTSFSGYLAGVLGTLSRSETDGVSTYTFTRSTAGAAVSVARPQPFRTLFSEARREDIQIIWIGQNGPGNARAIQDARAIINHCKALDKRYLVISKPGGTSAADVDDAAFFAEFGRRFIPIRQYMVRFGLADAGIEPTEGDLTDIAAGTVPRSIRVDSVHWIAAGYTILGNLIYQRLNELGWV</sequence>
<name>A0A7V8FPS2_9BURK</name>
<dbReference type="AlphaFoldDB" id="A0A7V8FPS2"/>
<protein>
    <recommendedName>
        <fullName evidence="3">Lysophospholipase L1</fullName>
    </recommendedName>
</protein>
<comment type="caution">
    <text evidence="1">The sequence shown here is derived from an EMBL/GenBank/DDBJ whole genome shotgun (WGS) entry which is preliminary data.</text>
</comment>
<dbReference type="EMBL" id="WNDQ01000017">
    <property type="protein sequence ID" value="KAF1021885.1"/>
    <property type="molecule type" value="Genomic_DNA"/>
</dbReference>
<reference evidence="2" key="1">
    <citation type="journal article" date="2020" name="MBio">
        <title>Horizontal gene transfer to a defensive symbiont with a reduced genome amongst a multipartite beetle microbiome.</title>
        <authorList>
            <person name="Waterworth S.C."/>
            <person name="Florez L.V."/>
            <person name="Rees E.R."/>
            <person name="Hertweck C."/>
            <person name="Kaltenpoth M."/>
            <person name="Kwan J.C."/>
        </authorList>
    </citation>
    <scope>NUCLEOTIDE SEQUENCE [LARGE SCALE GENOMIC DNA]</scope>
</reference>